<dbReference type="EMBL" id="CP060096">
    <property type="protein sequence ID" value="QSZ27518.1"/>
    <property type="molecule type" value="Genomic_DNA"/>
</dbReference>
<evidence type="ECO:0000256" key="5">
    <source>
        <dbReference type="ARBA" id="ARBA00022989"/>
    </source>
</evidence>
<keyword evidence="5 7" id="KW-1133">Transmembrane helix</keyword>
<comment type="subcellular location">
    <subcellularLocation>
        <location evidence="1 7">Cell membrane</location>
        <topology evidence="1 7">Multi-pass membrane protein</topology>
    </subcellularLocation>
</comment>
<accession>A0A975GAL6</accession>
<reference evidence="9" key="1">
    <citation type="submission" date="2020-08" db="EMBL/GenBank/DDBJ databases">
        <title>Genomic insights into the carbon and energy metabolism of the first obligate autotrophic acetogenic bacterium Aceticella autotrophica gen. nov., sp. nov.</title>
        <authorList>
            <person name="Toshchakov S.V."/>
            <person name="Elcheninov A.G."/>
            <person name="Kublanov I.V."/>
            <person name="Frolov E.N."/>
            <person name="Lebedinsky A.V."/>
        </authorList>
    </citation>
    <scope>NUCLEOTIDE SEQUENCE</scope>
    <source>
        <strain evidence="9">3443-3Ac</strain>
    </source>
</reference>
<name>A0A975GAL6_9THEO</name>
<evidence type="ECO:0000313" key="9">
    <source>
        <dbReference type="EMBL" id="QSZ27518.1"/>
    </source>
</evidence>
<evidence type="ECO:0000256" key="4">
    <source>
        <dbReference type="ARBA" id="ARBA00022692"/>
    </source>
</evidence>
<feature type="transmembrane region" description="Helical" evidence="7">
    <location>
        <begin position="30"/>
        <end position="49"/>
    </location>
</feature>
<organism evidence="9 10">
    <name type="scientific">Aceticella autotrophica</name>
    <dbReference type="NCBI Taxonomy" id="2755338"/>
    <lineage>
        <taxon>Bacteria</taxon>
        <taxon>Bacillati</taxon>
        <taxon>Bacillota</taxon>
        <taxon>Clostridia</taxon>
        <taxon>Thermoanaerobacterales</taxon>
        <taxon>Thermoanaerobacteraceae</taxon>
        <taxon>Aceticella</taxon>
    </lineage>
</organism>
<dbReference type="PANTHER" id="PTHR30353:SF0">
    <property type="entry name" value="TRANSMEMBRANE PROTEIN"/>
    <property type="match status" value="1"/>
</dbReference>
<gene>
    <name evidence="9" type="ORF">ACETAC_00900</name>
</gene>
<feature type="domain" description="VTT" evidence="8">
    <location>
        <begin position="49"/>
        <end position="173"/>
    </location>
</feature>
<dbReference type="InterPro" id="IPR032818">
    <property type="entry name" value="DedA-like"/>
</dbReference>
<dbReference type="GO" id="GO:0005886">
    <property type="term" value="C:plasma membrane"/>
    <property type="evidence" value="ECO:0007669"/>
    <property type="project" value="UniProtKB-SubCell"/>
</dbReference>
<sequence length="210" mass="23180">MSLIVNLINFILHIDKYLGNIIQTYGFETYLIIFLIIFMETGFVITPFLPGDSLLFAAGAFAAIGALNIFVLFIAVAAAAVIGDTVNYHIGKILGKKIYESDTKLIKKEHLVEARDFYEKYGSLTIVIGRFIPIIRTFVPFVAGVGEMNYFKFLTFNVIGGVTWAGVFTFGGYFFGNLDIVKNNFGIIMIAIIVISLVPAVIGVLKKRVA</sequence>
<keyword evidence="3 7" id="KW-1003">Cell membrane</keyword>
<evidence type="ECO:0000313" key="10">
    <source>
        <dbReference type="Proteomes" id="UP000671913"/>
    </source>
</evidence>
<keyword evidence="6 7" id="KW-0472">Membrane</keyword>
<keyword evidence="4 7" id="KW-0812">Transmembrane</keyword>
<comment type="similarity">
    <text evidence="2 7">Belongs to the DedA family.</text>
</comment>
<dbReference type="Proteomes" id="UP000671913">
    <property type="component" value="Chromosome"/>
</dbReference>
<feature type="transmembrane region" description="Helical" evidence="7">
    <location>
        <begin position="187"/>
        <end position="205"/>
    </location>
</feature>
<evidence type="ECO:0000256" key="7">
    <source>
        <dbReference type="RuleBase" id="RU367016"/>
    </source>
</evidence>
<protein>
    <submittedName>
        <fullName evidence="9">VTT domain-containing protein</fullName>
    </submittedName>
</protein>
<keyword evidence="10" id="KW-1185">Reference proteome</keyword>
<dbReference type="KEGG" id="aaut:ACETAC_00900"/>
<proteinExistence type="inferred from homology"/>
<dbReference type="InterPro" id="IPR032816">
    <property type="entry name" value="VTT_dom"/>
</dbReference>
<feature type="transmembrane region" description="Helical" evidence="7">
    <location>
        <begin position="153"/>
        <end position="175"/>
    </location>
</feature>
<evidence type="ECO:0000259" key="8">
    <source>
        <dbReference type="Pfam" id="PF09335"/>
    </source>
</evidence>
<evidence type="ECO:0000256" key="3">
    <source>
        <dbReference type="ARBA" id="ARBA00022475"/>
    </source>
</evidence>
<dbReference type="RefSeq" id="WP_284680224.1">
    <property type="nucleotide sequence ID" value="NZ_CP060096.1"/>
</dbReference>
<evidence type="ECO:0000256" key="2">
    <source>
        <dbReference type="ARBA" id="ARBA00010792"/>
    </source>
</evidence>
<evidence type="ECO:0000256" key="1">
    <source>
        <dbReference type="ARBA" id="ARBA00004651"/>
    </source>
</evidence>
<evidence type="ECO:0000256" key="6">
    <source>
        <dbReference type="ARBA" id="ARBA00023136"/>
    </source>
</evidence>
<dbReference type="AlphaFoldDB" id="A0A975GAL6"/>
<feature type="transmembrane region" description="Helical" evidence="7">
    <location>
        <begin position="55"/>
        <end position="82"/>
    </location>
</feature>
<dbReference type="Pfam" id="PF09335">
    <property type="entry name" value="VTT_dom"/>
    <property type="match status" value="1"/>
</dbReference>
<dbReference type="PANTHER" id="PTHR30353">
    <property type="entry name" value="INNER MEMBRANE PROTEIN DEDA-RELATED"/>
    <property type="match status" value="1"/>
</dbReference>